<evidence type="ECO:0000313" key="1">
    <source>
        <dbReference type="EMBL" id="MBD2195330.1"/>
    </source>
</evidence>
<sequence>MKIKALDVKAGDRIIAYCKNKRQICKVKQILDSGQSNITLSVFTSEHYRGCLVSCVVRFQGEALVELVS</sequence>
<accession>A0ABR8A7A5</accession>
<organism evidence="1 2">
    <name type="scientific">Calothrix parietina FACHB-288</name>
    <dbReference type="NCBI Taxonomy" id="2692896"/>
    <lineage>
        <taxon>Bacteria</taxon>
        <taxon>Bacillati</taxon>
        <taxon>Cyanobacteriota</taxon>
        <taxon>Cyanophyceae</taxon>
        <taxon>Nostocales</taxon>
        <taxon>Calotrichaceae</taxon>
        <taxon>Calothrix</taxon>
    </lineage>
</organism>
<dbReference type="EMBL" id="JACJQH010000009">
    <property type="protein sequence ID" value="MBD2195330.1"/>
    <property type="molecule type" value="Genomic_DNA"/>
</dbReference>
<name>A0ABR8A7A5_9CYAN</name>
<comment type="caution">
    <text evidence="1">The sequence shown here is derived from an EMBL/GenBank/DDBJ whole genome shotgun (WGS) entry which is preliminary data.</text>
</comment>
<evidence type="ECO:0000313" key="2">
    <source>
        <dbReference type="Proteomes" id="UP000658514"/>
    </source>
</evidence>
<dbReference type="RefSeq" id="WP_190539402.1">
    <property type="nucleotide sequence ID" value="NZ_CAWPNO010000128.1"/>
</dbReference>
<proteinExistence type="predicted"/>
<keyword evidence="2" id="KW-1185">Reference proteome</keyword>
<dbReference type="Proteomes" id="UP000658514">
    <property type="component" value="Unassembled WGS sequence"/>
</dbReference>
<protein>
    <submittedName>
        <fullName evidence="1">Uncharacterized protein</fullName>
    </submittedName>
</protein>
<reference evidence="1 2" key="1">
    <citation type="journal article" date="2020" name="ISME J.">
        <title>Comparative genomics reveals insights into cyanobacterial evolution and habitat adaptation.</title>
        <authorList>
            <person name="Chen M.Y."/>
            <person name="Teng W.K."/>
            <person name="Zhao L."/>
            <person name="Hu C.X."/>
            <person name="Zhou Y.K."/>
            <person name="Han B.P."/>
            <person name="Song L.R."/>
            <person name="Shu W.S."/>
        </authorList>
    </citation>
    <scope>NUCLEOTIDE SEQUENCE [LARGE SCALE GENOMIC DNA]</scope>
    <source>
        <strain evidence="1 2">FACHB-288</strain>
    </source>
</reference>
<gene>
    <name evidence="1" type="ORF">H6G24_07465</name>
</gene>